<keyword evidence="2 7" id="KW-0378">Hydrolase</keyword>
<keyword evidence="2" id="KW-0326">Glycosidase</keyword>
<dbReference type="InterPro" id="IPR033403">
    <property type="entry name" value="DUF5110"/>
</dbReference>
<feature type="domain" description="Glycoside hydrolase family 31 TIM barrel" evidence="4">
    <location>
        <begin position="247"/>
        <end position="546"/>
    </location>
</feature>
<protein>
    <submittedName>
        <fullName evidence="7">Glycoside hydrolase family 31 protein</fullName>
    </submittedName>
</protein>
<evidence type="ECO:0000256" key="2">
    <source>
        <dbReference type="RuleBase" id="RU361185"/>
    </source>
</evidence>
<evidence type="ECO:0000259" key="6">
    <source>
        <dbReference type="Pfam" id="PF21365"/>
    </source>
</evidence>
<dbReference type="Proteomes" id="UP001620339">
    <property type="component" value="Unassembled WGS sequence"/>
</dbReference>
<feature type="chain" id="PRO_5046756212" evidence="3">
    <location>
        <begin position="26"/>
        <end position="787"/>
    </location>
</feature>
<comment type="similarity">
    <text evidence="1 2">Belongs to the glycosyl hydrolase 31 family.</text>
</comment>
<comment type="caution">
    <text evidence="7">The sequence shown here is derived from an EMBL/GenBank/DDBJ whole genome shotgun (WGS) entry which is preliminary data.</text>
</comment>
<dbReference type="Gene3D" id="3.20.20.80">
    <property type="entry name" value="Glycosidases"/>
    <property type="match status" value="1"/>
</dbReference>
<dbReference type="SUPFAM" id="SSF74650">
    <property type="entry name" value="Galactose mutarotase-like"/>
    <property type="match status" value="1"/>
</dbReference>
<dbReference type="CDD" id="cd06589">
    <property type="entry name" value="GH31"/>
    <property type="match status" value="1"/>
</dbReference>
<dbReference type="InterPro" id="IPR013780">
    <property type="entry name" value="Glyco_hydro_b"/>
</dbReference>
<dbReference type="InterPro" id="IPR017853">
    <property type="entry name" value="GH"/>
</dbReference>
<evidence type="ECO:0000259" key="5">
    <source>
        <dbReference type="Pfam" id="PF17137"/>
    </source>
</evidence>
<dbReference type="Pfam" id="PF01055">
    <property type="entry name" value="Glyco_hydro_31_2nd"/>
    <property type="match status" value="1"/>
</dbReference>
<dbReference type="Pfam" id="PF17137">
    <property type="entry name" value="DUF5110"/>
    <property type="match status" value="1"/>
</dbReference>
<evidence type="ECO:0000256" key="1">
    <source>
        <dbReference type="ARBA" id="ARBA00007806"/>
    </source>
</evidence>
<dbReference type="InterPro" id="IPR011013">
    <property type="entry name" value="Gal_mutarotase_sf_dom"/>
</dbReference>
<dbReference type="SUPFAM" id="SSF51445">
    <property type="entry name" value="(Trans)glycosidases"/>
    <property type="match status" value="1"/>
</dbReference>
<dbReference type="RefSeq" id="WP_404614284.1">
    <property type="nucleotide sequence ID" value="NZ_JADIKK010000008.1"/>
</dbReference>
<dbReference type="SUPFAM" id="SSF51011">
    <property type="entry name" value="Glycosyl hydrolase domain"/>
    <property type="match status" value="1"/>
</dbReference>
<dbReference type="InterPro" id="IPR051816">
    <property type="entry name" value="Glycosyl_Hydrolase_31"/>
</dbReference>
<accession>A0ABW8J6F6</accession>
<keyword evidence="8" id="KW-1185">Reference proteome</keyword>
<dbReference type="EMBL" id="JADIKK010000008">
    <property type="protein sequence ID" value="MFK2877872.1"/>
    <property type="molecule type" value="Genomic_DNA"/>
</dbReference>
<feature type="domain" description="DUF5110" evidence="5">
    <location>
        <begin position="662"/>
        <end position="729"/>
    </location>
</feature>
<keyword evidence="3" id="KW-0732">Signal</keyword>
<dbReference type="Gene3D" id="2.60.40.1760">
    <property type="entry name" value="glycosyl hydrolase (family 31)"/>
    <property type="match status" value="1"/>
</dbReference>
<feature type="domain" description="Glycosyl hydrolase family 31 C-terminal" evidence="6">
    <location>
        <begin position="557"/>
        <end position="644"/>
    </location>
</feature>
<gene>
    <name evidence="7" type="ORF">ISP25_12390</name>
</gene>
<evidence type="ECO:0000259" key="4">
    <source>
        <dbReference type="Pfam" id="PF01055"/>
    </source>
</evidence>
<evidence type="ECO:0000256" key="3">
    <source>
        <dbReference type="SAM" id="SignalP"/>
    </source>
</evidence>
<feature type="signal peptide" evidence="3">
    <location>
        <begin position="1"/>
        <end position="25"/>
    </location>
</feature>
<dbReference type="PANTHER" id="PTHR43863:SF2">
    <property type="entry name" value="MALTASE-GLUCOAMYLASE"/>
    <property type="match status" value="1"/>
</dbReference>
<dbReference type="Gene3D" id="2.60.40.1180">
    <property type="entry name" value="Golgi alpha-mannosidase II"/>
    <property type="match status" value="2"/>
</dbReference>
<dbReference type="InterPro" id="IPR000322">
    <property type="entry name" value="Glyco_hydro_31_TIM"/>
</dbReference>
<organism evidence="7 8">
    <name type="scientific">Rhodanobacter hydrolyticus</name>
    <dbReference type="NCBI Taxonomy" id="2250595"/>
    <lineage>
        <taxon>Bacteria</taxon>
        <taxon>Pseudomonadati</taxon>
        <taxon>Pseudomonadota</taxon>
        <taxon>Gammaproteobacteria</taxon>
        <taxon>Lysobacterales</taxon>
        <taxon>Rhodanobacteraceae</taxon>
        <taxon>Rhodanobacter</taxon>
    </lineage>
</organism>
<reference evidence="7 8" key="1">
    <citation type="submission" date="2020-10" db="EMBL/GenBank/DDBJ databases">
        <title>Phylogeny of dyella-like bacteria.</title>
        <authorList>
            <person name="Fu J."/>
        </authorList>
    </citation>
    <scope>NUCLEOTIDE SEQUENCE [LARGE SCALE GENOMIC DNA]</scope>
    <source>
        <strain evidence="7 8">KACC 19113</strain>
    </source>
</reference>
<dbReference type="Pfam" id="PF21365">
    <property type="entry name" value="Glyco_hydro_31_3rd"/>
    <property type="match status" value="1"/>
</dbReference>
<name>A0ABW8J6F6_9GAMM</name>
<evidence type="ECO:0000313" key="7">
    <source>
        <dbReference type="EMBL" id="MFK2877872.1"/>
    </source>
</evidence>
<proteinExistence type="inferred from homology"/>
<dbReference type="PANTHER" id="PTHR43863">
    <property type="entry name" value="HYDROLASE, PUTATIVE (AFU_ORTHOLOGUE AFUA_1G03140)-RELATED"/>
    <property type="match status" value="1"/>
</dbReference>
<sequence length="787" mass="85982">MTTPKRRTLALTVLLGLGLVPAAFAAPGTAVAQVQSVGSDRLNLTLGDGTVTLQLAAPGVLHVHYLPKSGATSANLVMDPKPTGTAAFQPQVQQNGDTVTLRSDRLVAIWHRAAGRLDVSDAQGHPLLQQADLGALAQGRIVFDHAAGDALYGIGGYDAFEKDTSAGILREGKQVAKAGEQGHPGAPFVWSTAGYGVLVDCDGADFNLAHGRIAIDKTARPDADYYILAGSPTELFGELADLSGHAQLFPKWANGFINSQWGIDEKEFRGIVDTYRGKHIPLDAFTFDFDWKNWGKDWGEFSWNPVKFPDGPTGKLKADMDALGVHMTGIMKPRVHVDTVEGRYATAHGLWLPGEKASPDYFSHLPVKDIDFDKPESRAWWFNDYLKHSFDTGIVGFWNDEADTTPSNTQFLNMQRATYEGQRAYSKLRAWSINRDFWLGAQRYAYGLWSGDISTGFASIAGQRERMLSAIDVGVTQWGMDGGGFHGHPSDENYARWIEFGAFVPIFRVHGDDNEKRQPWRYGPVAEAAATKAIRLRYSLLPYIYAYQHRASAHGVGLVQPLNFVWPNDAKLRNDVDAWLFGDWLLVSPVVAQGQTSKQIYLPAGTWTDWFSGKTYQGGQTITVATEAKTWDDIPLFVREGAIIPTQPVMDWTGEHAVATVNVDVFPAAQATHFDYYDDDGETYAYADGAYFKQRLAAQRMGDTVSFSTAAAEGSYRPALHAYLVRVHGVAASTVDGSLQHYATASALEAANGEGWSTGSDRYGAFTVLKLDASAARTVKLQAAAAH</sequence>
<evidence type="ECO:0000313" key="8">
    <source>
        <dbReference type="Proteomes" id="UP001620339"/>
    </source>
</evidence>
<dbReference type="GO" id="GO:0016787">
    <property type="term" value="F:hydrolase activity"/>
    <property type="evidence" value="ECO:0007669"/>
    <property type="project" value="UniProtKB-KW"/>
</dbReference>
<dbReference type="InterPro" id="IPR048395">
    <property type="entry name" value="Glyco_hydro_31_C"/>
</dbReference>